<dbReference type="Pfam" id="PF00588">
    <property type="entry name" value="SpoU_methylase"/>
    <property type="match status" value="1"/>
</dbReference>
<dbReference type="GO" id="GO:0005829">
    <property type="term" value="C:cytosol"/>
    <property type="evidence" value="ECO:0007669"/>
    <property type="project" value="TreeGrafter"/>
</dbReference>
<dbReference type="InterPro" id="IPR029064">
    <property type="entry name" value="Ribosomal_eL30-like_sf"/>
</dbReference>
<protein>
    <submittedName>
        <fullName evidence="4">Putative tRNA:rRNA methyltransferase</fullName>
    </submittedName>
</protein>
<dbReference type="AlphaFoldDB" id="A4CJT2"/>
<dbReference type="Proteomes" id="UP000009049">
    <property type="component" value="Chromosome"/>
</dbReference>
<keyword evidence="5" id="KW-1185">Reference proteome</keyword>
<dbReference type="InterPro" id="IPR029028">
    <property type="entry name" value="Alpha/beta_knot_MTases"/>
</dbReference>
<dbReference type="GO" id="GO:0032259">
    <property type="term" value="P:methylation"/>
    <property type="evidence" value="ECO:0007669"/>
    <property type="project" value="UniProtKB-KW"/>
</dbReference>
<dbReference type="GO" id="GO:0003723">
    <property type="term" value="F:RNA binding"/>
    <property type="evidence" value="ECO:0007669"/>
    <property type="project" value="InterPro"/>
</dbReference>
<evidence type="ECO:0000313" key="4">
    <source>
        <dbReference type="EMBL" id="EAR17190.1"/>
    </source>
</evidence>
<dbReference type="InterPro" id="IPR013123">
    <property type="entry name" value="SpoU_subst-bd"/>
</dbReference>
<dbReference type="HOGENOM" id="CLU_021322_0_1_10"/>
<evidence type="ECO:0000256" key="2">
    <source>
        <dbReference type="ARBA" id="ARBA00022679"/>
    </source>
</evidence>
<dbReference type="PANTHER" id="PTHR46429:SF1">
    <property type="entry name" value="23S RRNA (GUANOSINE-2'-O-)-METHYLTRANSFERASE RLMB"/>
    <property type="match status" value="1"/>
</dbReference>
<name>A4CJT2_ROBBH</name>
<dbReference type="SUPFAM" id="SSF75217">
    <property type="entry name" value="alpha/beta knot"/>
    <property type="match status" value="1"/>
</dbReference>
<dbReference type="SMART" id="SM00967">
    <property type="entry name" value="SpoU_sub_bind"/>
    <property type="match status" value="1"/>
</dbReference>
<dbReference type="eggNOG" id="COG0566">
    <property type="taxonomic scope" value="Bacteria"/>
</dbReference>
<evidence type="ECO:0000256" key="1">
    <source>
        <dbReference type="ARBA" id="ARBA00022603"/>
    </source>
</evidence>
<proteinExistence type="predicted"/>
<dbReference type="SUPFAM" id="SSF55315">
    <property type="entry name" value="L30e-like"/>
    <property type="match status" value="1"/>
</dbReference>
<sequence>MKEELHIFGIRAVLEALEAGKTPEKILVRKDLTGNLFRQLQEAAKKHNMSLTVVPPERFRRFESRNHQGVVAVLSPITYREHTALIDETLARDKAPLFLLLDGVSDVRNLGAIIRTAECAGVSGLFLPASGSAPVSADTIKTSAGAAFNLPIARSPHLKDVVYYLQASGVRLVAATEKAESTLYEADLTGPLALIMGSEDRGIHPSLLKLCDIQAQLPMQGSIESLNVSVACGVFLFEAQRQRA</sequence>
<dbReference type="EMBL" id="CP001712">
    <property type="protein sequence ID" value="EAR17190.1"/>
    <property type="molecule type" value="Genomic_DNA"/>
</dbReference>
<feature type="domain" description="RNA 2-O ribose methyltransferase substrate binding" evidence="3">
    <location>
        <begin position="6"/>
        <end position="80"/>
    </location>
</feature>
<gene>
    <name evidence="4" type="ordered locus">RB2501_09810</name>
</gene>
<dbReference type="Pfam" id="PF08032">
    <property type="entry name" value="SpoU_sub_bind"/>
    <property type="match status" value="1"/>
</dbReference>
<keyword evidence="2 4" id="KW-0808">Transferase</keyword>
<evidence type="ECO:0000313" key="5">
    <source>
        <dbReference type="Proteomes" id="UP000009049"/>
    </source>
</evidence>
<keyword evidence="1 4" id="KW-0489">Methyltransferase</keyword>
<dbReference type="GO" id="GO:0006396">
    <property type="term" value="P:RNA processing"/>
    <property type="evidence" value="ECO:0007669"/>
    <property type="project" value="InterPro"/>
</dbReference>
<reference evidence="4 5" key="1">
    <citation type="journal article" date="2009" name="J. Bacteriol.">
        <title>Complete genome sequence of Robiginitalea biformata HTCC2501.</title>
        <authorList>
            <person name="Oh H.M."/>
            <person name="Giovannoni S.J."/>
            <person name="Lee K."/>
            <person name="Ferriera S."/>
            <person name="Johnson J."/>
            <person name="Cho J.C."/>
        </authorList>
    </citation>
    <scope>NUCLEOTIDE SEQUENCE [LARGE SCALE GENOMIC DNA]</scope>
    <source>
        <strain evidence="5">ATCC BAA-864 / HTCC2501 / KCTC 12146</strain>
    </source>
</reference>
<dbReference type="InterPro" id="IPR029026">
    <property type="entry name" value="tRNA_m1G_MTases_N"/>
</dbReference>
<organism evidence="4 5">
    <name type="scientific">Robiginitalea biformata (strain ATCC BAA-864 / DSM 15991 / KCTC 12146 / HTCC2501)</name>
    <dbReference type="NCBI Taxonomy" id="313596"/>
    <lineage>
        <taxon>Bacteria</taxon>
        <taxon>Pseudomonadati</taxon>
        <taxon>Bacteroidota</taxon>
        <taxon>Flavobacteriia</taxon>
        <taxon>Flavobacteriales</taxon>
        <taxon>Flavobacteriaceae</taxon>
        <taxon>Robiginitalea</taxon>
    </lineage>
</organism>
<dbReference type="KEGG" id="rbi:RB2501_09810"/>
<dbReference type="NCBIfam" id="TIGR00186">
    <property type="entry name" value="rRNA_methyl_3"/>
    <property type="match status" value="1"/>
</dbReference>
<dbReference type="Gene3D" id="3.30.1330.30">
    <property type="match status" value="1"/>
</dbReference>
<dbReference type="InterPro" id="IPR001537">
    <property type="entry name" value="SpoU_MeTrfase"/>
</dbReference>
<evidence type="ECO:0000259" key="3">
    <source>
        <dbReference type="SMART" id="SM00967"/>
    </source>
</evidence>
<dbReference type="OrthoDB" id="9794400at2"/>
<dbReference type="PANTHER" id="PTHR46429">
    <property type="entry name" value="23S RRNA (GUANOSINE-2'-O-)-METHYLTRANSFERASE RLMB"/>
    <property type="match status" value="1"/>
</dbReference>
<dbReference type="CDD" id="cd18103">
    <property type="entry name" value="SpoU-like_RlmB"/>
    <property type="match status" value="1"/>
</dbReference>
<dbReference type="Gene3D" id="3.40.1280.10">
    <property type="match status" value="1"/>
</dbReference>
<dbReference type="RefSeq" id="WP_015753945.1">
    <property type="nucleotide sequence ID" value="NC_013222.1"/>
</dbReference>
<dbReference type="InterPro" id="IPR004441">
    <property type="entry name" value="rRNA_MeTrfase_TrmH"/>
</dbReference>
<dbReference type="STRING" id="313596.RB2501_09810"/>
<dbReference type="GO" id="GO:0008173">
    <property type="term" value="F:RNA methyltransferase activity"/>
    <property type="evidence" value="ECO:0007669"/>
    <property type="project" value="InterPro"/>
</dbReference>
<accession>A4CJT2</accession>